<gene>
    <name evidence="2" type="ORF">E8M01_06450</name>
</gene>
<dbReference type="Pfam" id="PF00583">
    <property type="entry name" value="Acetyltransf_1"/>
    <property type="match status" value="1"/>
</dbReference>
<keyword evidence="3" id="KW-1185">Reference proteome</keyword>
<feature type="domain" description="N-acetyltransferase" evidence="1">
    <location>
        <begin position="121"/>
        <end position="257"/>
    </location>
</feature>
<name>A0A4D7ASH7_9HYPH</name>
<dbReference type="AlphaFoldDB" id="A0A4D7ASH7"/>
<evidence type="ECO:0000313" key="2">
    <source>
        <dbReference type="EMBL" id="QCI63919.1"/>
    </source>
</evidence>
<dbReference type="GO" id="GO:0016747">
    <property type="term" value="F:acyltransferase activity, transferring groups other than amino-acyl groups"/>
    <property type="evidence" value="ECO:0007669"/>
    <property type="project" value="InterPro"/>
</dbReference>
<dbReference type="CDD" id="cd04301">
    <property type="entry name" value="NAT_SF"/>
    <property type="match status" value="1"/>
</dbReference>
<evidence type="ECO:0000259" key="1">
    <source>
        <dbReference type="PROSITE" id="PS51186"/>
    </source>
</evidence>
<dbReference type="Gene3D" id="3.40.630.30">
    <property type="match status" value="1"/>
</dbReference>
<dbReference type="OrthoDB" id="9804026at2"/>
<dbReference type="InterPro" id="IPR000182">
    <property type="entry name" value="GNAT_dom"/>
</dbReference>
<protein>
    <submittedName>
        <fullName evidence="2">GNAT family N-acetyltransferase</fullName>
    </submittedName>
</protein>
<dbReference type="RefSeq" id="WP_136959376.1">
    <property type="nucleotide sequence ID" value="NZ_CP039690.1"/>
</dbReference>
<dbReference type="EMBL" id="CP039690">
    <property type="protein sequence ID" value="QCI63919.1"/>
    <property type="molecule type" value="Genomic_DNA"/>
</dbReference>
<sequence>MTIDNRTAMSRVSACLRATMNCGSNVFRLSPFTVMVDEASADPFRSYAIPDDGAEPNADGIAALVALFAAKDRTPRLEYIPDLAPAVLPCLETAGFRVERYLPLMTCSPTSLLPPPDLAGVDWLIVDDVADLAAAARVQNEAYGLVETLAADVERLRHVVAKGGAVALARAAGDGEPLGSGLYSPPHGGVAEIAAIGVRPAARRRGIGGGVTALLARRAMDKGVAFPFLMAAEDDDAWRTYQRIGFTDCGTMLHISR</sequence>
<dbReference type="PROSITE" id="PS51186">
    <property type="entry name" value="GNAT"/>
    <property type="match status" value="1"/>
</dbReference>
<evidence type="ECO:0000313" key="3">
    <source>
        <dbReference type="Proteomes" id="UP000298781"/>
    </source>
</evidence>
<accession>A0A4D7ASH7</accession>
<dbReference type="InterPro" id="IPR016181">
    <property type="entry name" value="Acyl_CoA_acyltransferase"/>
</dbReference>
<dbReference type="Proteomes" id="UP000298781">
    <property type="component" value="Chromosome"/>
</dbReference>
<reference evidence="2 3" key="1">
    <citation type="submission" date="2019-04" db="EMBL/GenBank/DDBJ databases">
        <title>Phreatobacter aquaticus sp. nov.</title>
        <authorList>
            <person name="Choi A."/>
        </authorList>
    </citation>
    <scope>NUCLEOTIDE SEQUENCE [LARGE SCALE GENOMIC DNA]</scope>
    <source>
        <strain evidence="2 3">KCTC 52518</strain>
    </source>
</reference>
<dbReference type="SUPFAM" id="SSF55729">
    <property type="entry name" value="Acyl-CoA N-acyltransferases (Nat)"/>
    <property type="match status" value="1"/>
</dbReference>
<organism evidence="2 3">
    <name type="scientific">Phreatobacter stygius</name>
    <dbReference type="NCBI Taxonomy" id="1940610"/>
    <lineage>
        <taxon>Bacteria</taxon>
        <taxon>Pseudomonadati</taxon>
        <taxon>Pseudomonadota</taxon>
        <taxon>Alphaproteobacteria</taxon>
        <taxon>Hyphomicrobiales</taxon>
        <taxon>Phreatobacteraceae</taxon>
        <taxon>Phreatobacter</taxon>
    </lineage>
</organism>
<proteinExistence type="predicted"/>
<keyword evidence="2" id="KW-0808">Transferase</keyword>
<dbReference type="KEGG" id="pstg:E8M01_06450"/>